<proteinExistence type="predicted"/>
<feature type="region of interest" description="Disordered" evidence="1">
    <location>
        <begin position="48"/>
        <end position="69"/>
    </location>
</feature>
<evidence type="ECO:0000313" key="4">
    <source>
        <dbReference type="Proteomes" id="UP001239213"/>
    </source>
</evidence>
<dbReference type="AlphaFoldDB" id="A0AAJ0DLY9"/>
<keyword evidence="4" id="KW-1185">Reference proteome</keyword>
<gene>
    <name evidence="3" type="ORF">CCUS01_14080</name>
</gene>
<accession>A0AAJ0DLY9</accession>
<dbReference type="EMBL" id="MPDP01000031">
    <property type="protein sequence ID" value="KAK1492119.1"/>
    <property type="molecule type" value="Genomic_DNA"/>
</dbReference>
<feature type="signal peptide" evidence="2">
    <location>
        <begin position="1"/>
        <end position="29"/>
    </location>
</feature>
<evidence type="ECO:0000256" key="1">
    <source>
        <dbReference type="SAM" id="MobiDB-lite"/>
    </source>
</evidence>
<comment type="caution">
    <text evidence="3">The sequence shown here is derived from an EMBL/GenBank/DDBJ whole genome shotgun (WGS) entry which is preliminary data.</text>
</comment>
<feature type="chain" id="PRO_5042580556" evidence="2">
    <location>
        <begin position="30"/>
        <end position="69"/>
    </location>
</feature>
<name>A0AAJ0DLY9_9PEZI</name>
<organism evidence="3 4">
    <name type="scientific">Colletotrichum cuscutae</name>
    <dbReference type="NCBI Taxonomy" id="1209917"/>
    <lineage>
        <taxon>Eukaryota</taxon>
        <taxon>Fungi</taxon>
        <taxon>Dikarya</taxon>
        <taxon>Ascomycota</taxon>
        <taxon>Pezizomycotina</taxon>
        <taxon>Sordariomycetes</taxon>
        <taxon>Hypocreomycetidae</taxon>
        <taxon>Glomerellales</taxon>
        <taxon>Glomerellaceae</taxon>
        <taxon>Colletotrichum</taxon>
        <taxon>Colletotrichum acutatum species complex</taxon>
    </lineage>
</organism>
<reference evidence="3" key="1">
    <citation type="submission" date="2016-11" db="EMBL/GenBank/DDBJ databases">
        <title>The genome sequence of Colletotrichum cuscutae.</title>
        <authorList>
            <person name="Baroncelli R."/>
        </authorList>
    </citation>
    <scope>NUCLEOTIDE SEQUENCE</scope>
    <source>
        <strain evidence="3">IMI 304802</strain>
    </source>
</reference>
<evidence type="ECO:0000313" key="3">
    <source>
        <dbReference type="EMBL" id="KAK1492119.1"/>
    </source>
</evidence>
<evidence type="ECO:0000256" key="2">
    <source>
        <dbReference type="SAM" id="SignalP"/>
    </source>
</evidence>
<dbReference type="Proteomes" id="UP001239213">
    <property type="component" value="Unassembled WGS sequence"/>
</dbReference>
<sequence>MSCGFGKAWRGSNLPKLFTRLIPLLVLETEDTSWVGYYEAVNSVPPKYSRRGSVPSTTNNRLDCSPKVP</sequence>
<protein>
    <submittedName>
        <fullName evidence="3">Uncharacterized protein</fullName>
    </submittedName>
</protein>
<keyword evidence="2" id="KW-0732">Signal</keyword>